<keyword evidence="5" id="KW-1185">Reference proteome</keyword>
<feature type="compositionally biased region" description="Basic and acidic residues" evidence="2">
    <location>
        <begin position="32"/>
        <end position="63"/>
    </location>
</feature>
<dbReference type="InterPro" id="IPR038765">
    <property type="entry name" value="Papain-like_cys_pep_sf"/>
</dbReference>
<dbReference type="Proteomes" id="UP000239899">
    <property type="component" value="Unassembled WGS sequence"/>
</dbReference>
<dbReference type="OrthoDB" id="415023at2759"/>
<dbReference type="CDD" id="cd22751">
    <property type="entry name" value="OTU_plant_OTU9-like"/>
    <property type="match status" value="1"/>
</dbReference>
<comment type="similarity">
    <text evidence="1">Belongs to the peptidase C85 family.</text>
</comment>
<dbReference type="InterPro" id="IPR003323">
    <property type="entry name" value="OTU_dom"/>
</dbReference>
<feature type="region of interest" description="Disordered" evidence="2">
    <location>
        <begin position="163"/>
        <end position="208"/>
    </location>
</feature>
<dbReference type="InterPro" id="IPR050704">
    <property type="entry name" value="Peptidase_C85-like"/>
</dbReference>
<proteinExistence type="inferred from homology"/>
<evidence type="ECO:0000313" key="4">
    <source>
        <dbReference type="EMBL" id="PRW51109.1"/>
    </source>
</evidence>
<dbReference type="EMBL" id="LHPG02000010">
    <property type="protein sequence ID" value="PRW51109.1"/>
    <property type="molecule type" value="Genomic_DNA"/>
</dbReference>
<dbReference type="PROSITE" id="PS50802">
    <property type="entry name" value="OTU"/>
    <property type="match status" value="1"/>
</dbReference>
<dbReference type="Pfam" id="PF02338">
    <property type="entry name" value="OTU"/>
    <property type="match status" value="1"/>
</dbReference>
<dbReference type="GO" id="GO:0016579">
    <property type="term" value="P:protein deubiquitination"/>
    <property type="evidence" value="ECO:0007669"/>
    <property type="project" value="TreeGrafter"/>
</dbReference>
<gene>
    <name evidence="4" type="ORF">C2E21_5617</name>
</gene>
<dbReference type="GO" id="GO:0006508">
    <property type="term" value="P:proteolysis"/>
    <property type="evidence" value="ECO:0007669"/>
    <property type="project" value="UniProtKB-KW"/>
</dbReference>
<sequence>MLAAIRRAAPAALSLRFASTGAAATMSSKTAHLRDVATPRAPRELSEEAREVKDNLRRFDFGRPKSRSSGSFAGPALNGAGSQGSHSAFSHANTESATVLHGQFRDRTPQEVEELRQRLSAIMPPLEVDWQQDATINATRLPSVEPHFGASPFGASFAFQRRHSMRTDQRQQHAAAAAAAAAQVGKQGSPQPDEQLHGDSRSASGGLQWTDSRKLLEAAIGMEQLGTIHEDVPSTKSGRGWGWGGGGWGDGALDAAEQRLQSRLWKLKLEHSVMDGDGNCQFRAVSFGLFGTPRHYAYVRRKTVEYMRARRQDFDGFLGEEFDFYLASMAQDGTWGDELTLRAACEALAVLVNVITSDEQHWFLRYIPRTCRPKHEIFLTYVAPIHYNAVRRQNTGDRLRRSFGRQHFQLARAVSTYQRRYGLPEEPQHVVQAAMAGA</sequence>
<organism evidence="4 5">
    <name type="scientific">Chlorella sorokiniana</name>
    <name type="common">Freshwater green alga</name>
    <dbReference type="NCBI Taxonomy" id="3076"/>
    <lineage>
        <taxon>Eukaryota</taxon>
        <taxon>Viridiplantae</taxon>
        <taxon>Chlorophyta</taxon>
        <taxon>core chlorophytes</taxon>
        <taxon>Trebouxiophyceae</taxon>
        <taxon>Chlorellales</taxon>
        <taxon>Chlorellaceae</taxon>
        <taxon>Chlorella clade</taxon>
        <taxon>Chlorella</taxon>
    </lineage>
</organism>
<feature type="domain" description="OTU" evidence="3">
    <location>
        <begin position="269"/>
        <end position="393"/>
    </location>
</feature>
<dbReference type="STRING" id="3076.A0A2P6TP74"/>
<dbReference type="SUPFAM" id="SSF54001">
    <property type="entry name" value="Cysteine proteinases"/>
    <property type="match status" value="1"/>
</dbReference>
<evidence type="ECO:0000313" key="5">
    <source>
        <dbReference type="Proteomes" id="UP000239899"/>
    </source>
</evidence>
<protein>
    <submittedName>
        <fullName evidence="4">OTU family cysteine protease</fullName>
    </submittedName>
</protein>
<keyword evidence="4" id="KW-0378">Hydrolase</keyword>
<evidence type="ECO:0000259" key="3">
    <source>
        <dbReference type="PROSITE" id="PS50802"/>
    </source>
</evidence>
<evidence type="ECO:0000256" key="2">
    <source>
        <dbReference type="SAM" id="MobiDB-lite"/>
    </source>
</evidence>
<keyword evidence="4" id="KW-0645">Protease</keyword>
<reference evidence="4 5" key="1">
    <citation type="journal article" date="2018" name="Plant J.">
        <title>Genome sequences of Chlorella sorokiniana UTEX 1602 and Micractinium conductrix SAG 241.80: implications to maltose excretion by a green alga.</title>
        <authorList>
            <person name="Arriola M.B."/>
            <person name="Velmurugan N."/>
            <person name="Zhang Y."/>
            <person name="Plunkett M.H."/>
            <person name="Hondzo H."/>
            <person name="Barney B.M."/>
        </authorList>
    </citation>
    <scope>NUCLEOTIDE SEQUENCE [LARGE SCALE GENOMIC DNA]</scope>
    <source>
        <strain evidence="5">UTEX 1602</strain>
    </source>
</reference>
<accession>A0A2P6TP74</accession>
<comment type="caution">
    <text evidence="4">The sequence shown here is derived from an EMBL/GenBank/DDBJ whole genome shotgun (WGS) entry which is preliminary data.</text>
</comment>
<dbReference type="PANTHER" id="PTHR12419:SF11">
    <property type="entry name" value="OTU DOMAIN-CONTAINING PROTEIN DDB_G0284757"/>
    <property type="match status" value="1"/>
</dbReference>
<dbReference type="GO" id="GO:0004843">
    <property type="term" value="F:cysteine-type deubiquitinase activity"/>
    <property type="evidence" value="ECO:0007669"/>
    <property type="project" value="TreeGrafter"/>
</dbReference>
<evidence type="ECO:0000256" key="1">
    <source>
        <dbReference type="ARBA" id="ARBA00010407"/>
    </source>
</evidence>
<name>A0A2P6TP74_CHLSO</name>
<feature type="region of interest" description="Disordered" evidence="2">
    <location>
        <begin position="24"/>
        <end position="91"/>
    </location>
</feature>
<dbReference type="PANTHER" id="PTHR12419">
    <property type="entry name" value="OTU DOMAIN CONTAINING PROTEIN"/>
    <property type="match status" value="1"/>
</dbReference>
<dbReference type="AlphaFoldDB" id="A0A2P6TP74"/>
<dbReference type="Gene3D" id="3.90.70.80">
    <property type="match status" value="1"/>
</dbReference>